<dbReference type="PANTHER" id="PTHR32387">
    <property type="entry name" value="WU:FJ29H11"/>
    <property type="match status" value="1"/>
</dbReference>
<gene>
    <name evidence="2" type="ORF">SMSP2_00398</name>
</gene>
<protein>
    <submittedName>
        <fullName evidence="2">HSP90 family protein</fullName>
    </submittedName>
</protein>
<dbReference type="PANTHER" id="PTHR32387:SF0">
    <property type="entry name" value="PROTEIN NO VEIN"/>
    <property type="match status" value="1"/>
</dbReference>
<sequence length="371" mass="43123">MDKKEFINKIRDDYSPNKNTQRTLEGYSSSIKTLAEDLYSKDTHFIFELIQNAEDNNYADDVSPTLRFKIAEINLQRKKEISLIIENNETGFEESHVDAICKIGKSTKDKSQGYIGEKGIGFKSVFKITNSPSIFSNGFQFSLPENDEETKLGYIVPKWIDIIPNEINRDWTTIILPLNKENDAVNNLLKYLEEIEPETILFLKRIKKIEIVVDTPKDNYKIVIEKKDESYPLVKLIHCKNAEGFRTAVYWINSEEFDKPEYAYSDKRPKTQKRVVSVALPLNKKSSQQKLFAYLPVWEETGIPFLINADFLLVSSREGIHEEESWNEWLRDCISIVYREGVLSCLQSDLVSIDQNMPYMPLYPQRLTILF</sequence>
<dbReference type="STRING" id="1851148.SMSP2_00398"/>
<dbReference type="Proteomes" id="UP000188181">
    <property type="component" value="Chromosome"/>
</dbReference>
<organism evidence="2 3">
    <name type="scientific">Limihaloglobus sulfuriphilus</name>
    <dbReference type="NCBI Taxonomy" id="1851148"/>
    <lineage>
        <taxon>Bacteria</taxon>
        <taxon>Pseudomonadati</taxon>
        <taxon>Planctomycetota</taxon>
        <taxon>Phycisphaerae</taxon>
        <taxon>Sedimentisphaerales</taxon>
        <taxon>Sedimentisphaeraceae</taxon>
        <taxon>Limihaloglobus</taxon>
    </lineage>
</organism>
<dbReference type="InterPro" id="IPR058210">
    <property type="entry name" value="SACS/Nov_dom"/>
</dbReference>
<accession>A0A1Q2MBM6</accession>
<feature type="domain" description="Sacsin/Nov" evidence="1">
    <location>
        <begin position="31"/>
        <end position="137"/>
    </location>
</feature>
<dbReference type="Gene3D" id="3.30.565.10">
    <property type="entry name" value="Histidine kinase-like ATPase, C-terminal domain"/>
    <property type="match status" value="1"/>
</dbReference>
<dbReference type="KEGG" id="pbas:SMSP2_00398"/>
<dbReference type="AlphaFoldDB" id="A0A1Q2MBM6"/>
<dbReference type="SUPFAM" id="SSF55874">
    <property type="entry name" value="ATPase domain of HSP90 chaperone/DNA topoisomerase II/histidine kinase"/>
    <property type="match status" value="1"/>
</dbReference>
<keyword evidence="3" id="KW-1185">Reference proteome</keyword>
<evidence type="ECO:0000259" key="1">
    <source>
        <dbReference type="Pfam" id="PF25794"/>
    </source>
</evidence>
<dbReference type="RefSeq" id="WP_146682354.1">
    <property type="nucleotide sequence ID" value="NZ_CP019646.1"/>
</dbReference>
<evidence type="ECO:0000313" key="3">
    <source>
        <dbReference type="Proteomes" id="UP000188181"/>
    </source>
</evidence>
<dbReference type="EMBL" id="CP019646">
    <property type="protein sequence ID" value="AQQ70060.1"/>
    <property type="molecule type" value="Genomic_DNA"/>
</dbReference>
<dbReference type="OrthoDB" id="243421at2"/>
<dbReference type="InterPro" id="IPR036890">
    <property type="entry name" value="HATPase_C_sf"/>
</dbReference>
<reference evidence="3" key="1">
    <citation type="submission" date="2017-02" db="EMBL/GenBank/DDBJ databases">
        <title>Comparative genomics and description of representatives of a novel lineage of planctomycetes thriving in anoxic sediments.</title>
        <authorList>
            <person name="Spring S."/>
            <person name="Bunk B."/>
            <person name="Sproer C."/>
        </authorList>
    </citation>
    <scope>NUCLEOTIDE SEQUENCE [LARGE SCALE GENOMIC DNA]</scope>
    <source>
        <strain evidence="3">SM-Chi-D1</strain>
    </source>
</reference>
<dbReference type="InterPro" id="IPR052957">
    <property type="entry name" value="Auxin_embryo_med"/>
</dbReference>
<proteinExistence type="predicted"/>
<dbReference type="Pfam" id="PF25794">
    <property type="entry name" value="SACS"/>
    <property type="match status" value="1"/>
</dbReference>
<dbReference type="NCBIfam" id="NF047352">
    <property type="entry name" value="P_loop_sacsin"/>
    <property type="match status" value="1"/>
</dbReference>
<evidence type="ECO:0000313" key="2">
    <source>
        <dbReference type="EMBL" id="AQQ70060.1"/>
    </source>
</evidence>
<name>A0A1Q2MBM6_9BACT</name>